<dbReference type="PANTHER" id="PTHR15822:SF4">
    <property type="entry name" value="TYROSYL-DNA PHOSPHODIESTERASE 2"/>
    <property type="match status" value="1"/>
</dbReference>
<dbReference type="InterPro" id="IPR006549">
    <property type="entry name" value="HAD-SF_hydro_IIIA"/>
</dbReference>
<accession>F0XVA0</accession>
<evidence type="ECO:0000256" key="7">
    <source>
        <dbReference type="ARBA" id="ARBA00022801"/>
    </source>
</evidence>
<dbReference type="InterPro" id="IPR051547">
    <property type="entry name" value="TDP2-like"/>
</dbReference>
<comment type="cofactor">
    <cofactor evidence="1">
        <name>Mn(2+)</name>
        <dbReference type="ChEBI" id="CHEBI:29035"/>
    </cofactor>
</comment>
<comment type="cofactor">
    <cofactor evidence="2">
        <name>Mg(2+)</name>
        <dbReference type="ChEBI" id="CHEBI:18420"/>
    </cofactor>
</comment>
<comment type="subcellular location">
    <subcellularLocation>
        <location evidence="3">Nucleus</location>
        <location evidence="3">PML body</location>
    </subcellularLocation>
</comment>
<keyword evidence="14" id="KW-1185">Reference proteome</keyword>
<evidence type="ECO:0000259" key="12">
    <source>
        <dbReference type="Pfam" id="PF03372"/>
    </source>
</evidence>
<evidence type="ECO:0000256" key="5">
    <source>
        <dbReference type="ARBA" id="ARBA00022723"/>
    </source>
</evidence>
<dbReference type="GO" id="GO:0006302">
    <property type="term" value="P:double-strand break repair"/>
    <property type="evidence" value="ECO:0007669"/>
    <property type="project" value="TreeGrafter"/>
</dbReference>
<evidence type="ECO:0000256" key="6">
    <source>
        <dbReference type="ARBA" id="ARBA00022763"/>
    </source>
</evidence>
<evidence type="ECO:0000256" key="11">
    <source>
        <dbReference type="SAM" id="MobiDB-lite"/>
    </source>
</evidence>
<dbReference type="GeneID" id="20227794"/>
<proteinExistence type="predicted"/>
<evidence type="ECO:0000313" key="13">
    <source>
        <dbReference type="EMBL" id="EGB13166.1"/>
    </source>
</evidence>
<dbReference type="eggNOG" id="KOG2756">
    <property type="taxonomic scope" value="Eukaryota"/>
</dbReference>
<dbReference type="GO" id="GO:0003697">
    <property type="term" value="F:single-stranded DNA binding"/>
    <property type="evidence" value="ECO:0007669"/>
    <property type="project" value="TreeGrafter"/>
</dbReference>
<dbReference type="GO" id="GO:0004518">
    <property type="term" value="F:nuclease activity"/>
    <property type="evidence" value="ECO:0007669"/>
    <property type="project" value="UniProtKB-KW"/>
</dbReference>
<dbReference type="Gene3D" id="3.40.50.1000">
    <property type="entry name" value="HAD superfamily/HAD-like"/>
    <property type="match status" value="1"/>
</dbReference>
<feature type="domain" description="Endonuclease/exonuclease/phosphatase" evidence="12">
    <location>
        <begin position="160"/>
        <end position="371"/>
    </location>
</feature>
<feature type="region of interest" description="Disordered" evidence="11">
    <location>
        <begin position="77"/>
        <end position="106"/>
    </location>
</feature>
<evidence type="ECO:0000256" key="2">
    <source>
        <dbReference type="ARBA" id="ARBA00001946"/>
    </source>
</evidence>
<evidence type="ECO:0000256" key="10">
    <source>
        <dbReference type="ARBA" id="ARBA00023242"/>
    </source>
</evidence>
<dbReference type="Pfam" id="PF03372">
    <property type="entry name" value="Exo_endo_phos"/>
    <property type="match status" value="1"/>
</dbReference>
<dbReference type="AlphaFoldDB" id="F0XVA0"/>
<evidence type="ECO:0000256" key="9">
    <source>
        <dbReference type="ARBA" id="ARBA00023204"/>
    </source>
</evidence>
<name>F0XVA0_AURAN</name>
<dbReference type="InParanoid" id="F0XVA0"/>
<dbReference type="GO" id="GO:0046872">
    <property type="term" value="F:metal ion binding"/>
    <property type="evidence" value="ECO:0007669"/>
    <property type="project" value="UniProtKB-KW"/>
</dbReference>
<evidence type="ECO:0000256" key="8">
    <source>
        <dbReference type="ARBA" id="ARBA00022842"/>
    </source>
</evidence>
<gene>
    <name evidence="13" type="ORF">AURANDRAFT_70500</name>
</gene>
<evidence type="ECO:0000313" key="14">
    <source>
        <dbReference type="Proteomes" id="UP000002729"/>
    </source>
</evidence>
<dbReference type="RefSeq" id="XP_009032761.1">
    <property type="nucleotide sequence ID" value="XM_009034513.1"/>
</dbReference>
<keyword evidence="10" id="KW-0539">Nucleus</keyword>
<dbReference type="KEGG" id="aaf:AURANDRAFT_70500"/>
<dbReference type="Proteomes" id="UP000002729">
    <property type="component" value="Unassembled WGS sequence"/>
</dbReference>
<keyword evidence="7" id="KW-0378">Hydrolase</keyword>
<keyword evidence="6" id="KW-0227">DNA damage</keyword>
<dbReference type="InterPro" id="IPR036691">
    <property type="entry name" value="Endo/exonu/phosph_ase_sf"/>
</dbReference>
<dbReference type="Gene3D" id="3.60.10.10">
    <property type="entry name" value="Endonuclease/exonuclease/phosphatase"/>
    <property type="match status" value="1"/>
</dbReference>
<dbReference type="SUPFAM" id="SSF56784">
    <property type="entry name" value="HAD-like"/>
    <property type="match status" value="1"/>
</dbReference>
<keyword evidence="4" id="KW-0540">Nuclease</keyword>
<dbReference type="GO" id="GO:0070260">
    <property type="term" value="F:5'-tyrosyl-DNA phosphodiesterase activity"/>
    <property type="evidence" value="ECO:0007669"/>
    <property type="project" value="TreeGrafter"/>
</dbReference>
<keyword evidence="8" id="KW-0460">Magnesium</keyword>
<evidence type="ECO:0000256" key="1">
    <source>
        <dbReference type="ARBA" id="ARBA00001936"/>
    </source>
</evidence>
<dbReference type="InterPro" id="IPR013954">
    <property type="entry name" value="PNK3P"/>
</dbReference>
<evidence type="ECO:0000256" key="3">
    <source>
        <dbReference type="ARBA" id="ARBA00004322"/>
    </source>
</evidence>
<reference evidence="13 14" key="1">
    <citation type="journal article" date="2011" name="Proc. Natl. Acad. Sci. U.S.A.">
        <title>Niche of harmful alga Aureococcus anophagefferens revealed through ecogenomics.</title>
        <authorList>
            <person name="Gobler C.J."/>
            <person name="Berry D.L."/>
            <person name="Dyhrman S.T."/>
            <person name="Wilhelm S.W."/>
            <person name="Salamov A."/>
            <person name="Lobanov A.V."/>
            <person name="Zhang Y."/>
            <person name="Collier J.L."/>
            <person name="Wurch L.L."/>
            <person name="Kustka A.B."/>
            <person name="Dill B.D."/>
            <person name="Shah M."/>
            <person name="VerBerkmoes N.C."/>
            <person name="Kuo A."/>
            <person name="Terry A."/>
            <person name="Pangilinan J."/>
            <person name="Lindquist E.A."/>
            <person name="Lucas S."/>
            <person name="Paulsen I.T."/>
            <person name="Hattenrath-Lehmann T.K."/>
            <person name="Talmage S.C."/>
            <person name="Walker E.A."/>
            <person name="Koch F."/>
            <person name="Burson A.M."/>
            <person name="Marcoval M.A."/>
            <person name="Tang Y.Z."/>
            <person name="Lecleir G.R."/>
            <person name="Coyne K.J."/>
            <person name="Berg G.M."/>
            <person name="Bertrand E.M."/>
            <person name="Saito M.A."/>
            <person name="Gladyshev V.N."/>
            <person name="Grigoriev I.V."/>
        </authorList>
    </citation>
    <scope>NUCLEOTIDE SEQUENCE [LARGE SCALE GENOMIC DNA]</scope>
    <source>
        <strain evidence="14">CCMP 1984</strain>
    </source>
</reference>
<protein>
    <submittedName>
        <fullName evidence="13">Expressed protein</fullName>
    </submittedName>
</protein>
<dbReference type="InterPro" id="IPR005135">
    <property type="entry name" value="Endo/exonuclease/phosphatase"/>
</dbReference>
<keyword evidence="5" id="KW-0479">Metal-binding</keyword>
<dbReference type="SUPFAM" id="SSF56219">
    <property type="entry name" value="DNase I-like"/>
    <property type="match status" value="1"/>
</dbReference>
<dbReference type="OrthoDB" id="9975959at2759"/>
<dbReference type="InterPro" id="IPR036412">
    <property type="entry name" value="HAD-like_sf"/>
</dbReference>
<dbReference type="PANTHER" id="PTHR15822">
    <property type="entry name" value="TRAF AND TNF RECEPTOR-ASSOCIATED PROTEIN"/>
    <property type="match status" value="1"/>
</dbReference>
<evidence type="ECO:0000256" key="4">
    <source>
        <dbReference type="ARBA" id="ARBA00022722"/>
    </source>
</evidence>
<dbReference type="eggNOG" id="KOG2134">
    <property type="taxonomic scope" value="Eukaryota"/>
</dbReference>
<dbReference type="EMBL" id="GL833120">
    <property type="protein sequence ID" value="EGB13166.1"/>
    <property type="molecule type" value="Genomic_DNA"/>
</dbReference>
<dbReference type="NCBIfam" id="TIGR01662">
    <property type="entry name" value="HAD-SF-IIIA"/>
    <property type="match status" value="1"/>
</dbReference>
<dbReference type="InterPro" id="IPR023214">
    <property type="entry name" value="HAD_sf"/>
</dbReference>
<keyword evidence="9" id="KW-0234">DNA repair</keyword>
<sequence>MIDLTGDDSNDEAPPPSLVEQLISFTGASEADAAAALADAQGSLEGAAAALLTRNSGAAPPPPATDEDLSAIRKLRDEQRRDDAARAAAAPVPPVPPVPRPPAGSGDPMANFLATAGASEIAPPPPTTIDDQMAAIRKLRAAQYGAAAAAAPAGAPLTVLSFNVWFEREETFGARMAAIAALAADATVVGLQEVTDDSFPHLQRELGRRGFGTLFRQTSIAPYYCCLASKSTLVGVETVPFPGSRMGRGLLVARAAWPGVGDVLFGVAHLESFVGREVDAAVRAERRAQVARAAATLEAKAAAHGCAAAVLLGDFNWDDGKDGDAVAAAGAAWRDAWRDRGSPKASEFTYDGRANGMLKHGFKHRFDRVFVLDREVKRQTLDAADACAVATTGFRLVGTAQVGTRTIQHEKKGTLPMFPSDHFGVEVTLEKRAAAAAPAPAAKKRPAAANAFFQPRKKAAPAAAAATGRYRGAKIPAGWDLRHGCLLVRRWGDAPPHTERLLGFDFDDTLVPLNYARPEPSQWSHLYGHAPGHLRSLDATTGLAVLSNECLDRLKKVEVLENKLRQKCGRLDNWARDVAVPVLCCVALTKLDDDARRFHKAKGAGMWDFALDELGVADKAACNARSCYVGDSDADANLARVAGVRYHHVKDYFGAMFPRP</sequence>
<dbReference type="Pfam" id="PF08645">
    <property type="entry name" value="PNK3P"/>
    <property type="match status" value="1"/>
</dbReference>
<feature type="compositionally biased region" description="Pro residues" evidence="11">
    <location>
        <begin position="91"/>
        <end position="102"/>
    </location>
</feature>
<dbReference type="GO" id="GO:0005737">
    <property type="term" value="C:cytoplasm"/>
    <property type="evidence" value="ECO:0007669"/>
    <property type="project" value="TreeGrafter"/>
</dbReference>
<organism evidence="14">
    <name type="scientific">Aureococcus anophagefferens</name>
    <name type="common">Harmful bloom alga</name>
    <dbReference type="NCBI Taxonomy" id="44056"/>
    <lineage>
        <taxon>Eukaryota</taxon>
        <taxon>Sar</taxon>
        <taxon>Stramenopiles</taxon>
        <taxon>Ochrophyta</taxon>
        <taxon>Pelagophyceae</taxon>
        <taxon>Pelagomonadales</taxon>
        <taxon>Pelagomonadaceae</taxon>
        <taxon>Aureococcus</taxon>
    </lineage>
</organism>